<feature type="compositionally biased region" description="Polar residues" evidence="3">
    <location>
        <begin position="296"/>
        <end position="310"/>
    </location>
</feature>
<dbReference type="OrthoDB" id="5590282at2759"/>
<gene>
    <name evidence="4" type="ORF">GIB67_023294</name>
</gene>
<accession>A0A7J7LG77</accession>
<dbReference type="InterPro" id="IPR027417">
    <property type="entry name" value="P-loop_NTPase"/>
</dbReference>
<comment type="caution">
    <text evidence="4">The sequence shown here is derived from an EMBL/GenBank/DDBJ whole genome shotgun (WGS) entry which is preliminary data.</text>
</comment>
<evidence type="ECO:0000256" key="3">
    <source>
        <dbReference type="SAM" id="MobiDB-lite"/>
    </source>
</evidence>
<dbReference type="InterPro" id="IPR036915">
    <property type="entry name" value="Cyclin-like_sf"/>
</dbReference>
<keyword evidence="2" id="KW-0131">Cell cycle</keyword>
<dbReference type="InterPro" id="IPR039361">
    <property type="entry name" value="Cyclin"/>
</dbReference>
<feature type="region of interest" description="Disordered" evidence="3">
    <location>
        <begin position="296"/>
        <end position="321"/>
    </location>
</feature>
<evidence type="ECO:0000256" key="2">
    <source>
        <dbReference type="ARBA" id="ARBA00023306"/>
    </source>
</evidence>
<dbReference type="GO" id="GO:0051301">
    <property type="term" value="P:cell division"/>
    <property type="evidence" value="ECO:0007669"/>
    <property type="project" value="UniProtKB-KW"/>
</dbReference>
<dbReference type="AlphaFoldDB" id="A0A7J7LG77"/>
<evidence type="ECO:0000313" key="4">
    <source>
        <dbReference type="EMBL" id="KAF6141539.1"/>
    </source>
</evidence>
<reference evidence="4 5" key="1">
    <citation type="journal article" date="2020" name="IScience">
        <title>Genome Sequencing of the Endangered Kingdonia uniflora (Circaeasteraceae, Ranunculales) Reveals Potential Mechanisms of Evolutionary Specialization.</title>
        <authorList>
            <person name="Sun Y."/>
            <person name="Deng T."/>
            <person name="Zhang A."/>
            <person name="Moore M.J."/>
            <person name="Landis J.B."/>
            <person name="Lin N."/>
            <person name="Zhang H."/>
            <person name="Zhang X."/>
            <person name="Huang J."/>
            <person name="Zhang X."/>
            <person name="Sun H."/>
            <person name="Wang H."/>
        </authorList>
    </citation>
    <scope>NUCLEOTIDE SEQUENCE [LARGE SCALE GENOMIC DNA]</scope>
    <source>
        <strain evidence="4">TB1705</strain>
        <tissue evidence="4">Leaf</tissue>
    </source>
</reference>
<dbReference type="PANTHER" id="PTHR10177">
    <property type="entry name" value="CYCLINS"/>
    <property type="match status" value="1"/>
</dbReference>
<proteinExistence type="predicted"/>
<organism evidence="4 5">
    <name type="scientific">Kingdonia uniflora</name>
    <dbReference type="NCBI Taxonomy" id="39325"/>
    <lineage>
        <taxon>Eukaryota</taxon>
        <taxon>Viridiplantae</taxon>
        <taxon>Streptophyta</taxon>
        <taxon>Embryophyta</taxon>
        <taxon>Tracheophyta</taxon>
        <taxon>Spermatophyta</taxon>
        <taxon>Magnoliopsida</taxon>
        <taxon>Ranunculales</taxon>
        <taxon>Circaeasteraceae</taxon>
        <taxon>Kingdonia</taxon>
    </lineage>
</organism>
<dbReference type="CDD" id="cd20544">
    <property type="entry name" value="CYCLIN_AtCycD-like_rpt2"/>
    <property type="match status" value="1"/>
</dbReference>
<dbReference type="Proteomes" id="UP000541444">
    <property type="component" value="Unassembled WGS sequence"/>
</dbReference>
<dbReference type="Gene3D" id="1.10.472.10">
    <property type="entry name" value="Cyclin-like"/>
    <property type="match status" value="2"/>
</dbReference>
<evidence type="ECO:0000313" key="5">
    <source>
        <dbReference type="Proteomes" id="UP000541444"/>
    </source>
</evidence>
<name>A0A7J7LG77_9MAGN</name>
<evidence type="ECO:0000256" key="1">
    <source>
        <dbReference type="ARBA" id="ARBA00022618"/>
    </source>
</evidence>
<keyword evidence="5" id="KW-1185">Reference proteome</keyword>
<dbReference type="SUPFAM" id="SSF47954">
    <property type="entry name" value="Cyclin-like"/>
    <property type="match status" value="1"/>
</dbReference>
<dbReference type="EMBL" id="JACGCM010002314">
    <property type="protein sequence ID" value="KAF6141539.1"/>
    <property type="molecule type" value="Genomic_DNA"/>
</dbReference>
<protein>
    <submittedName>
        <fullName evidence="4">Uncharacterized protein</fullName>
    </submittedName>
</protein>
<sequence length="321" mass="37009">MGIRGFGNILGEQQTGDVGNVGIDLFFEMLFERLSKRTCNSNCGTVRGDWIVYRCKVCSAHDECAPTIRSVVANIHSVIHEAATNSKGYMKNIHAEMDIQHKLEVPFKYMRPPRIRSCVWELPWYEEVKINCYGCSPSNPGMAGSKVEECNFIFEAKTIQRMELLVLSTLKWRMRVVTPFTFMDYFFRKNNDDLPPPSSQISRLVELILRLTRGIEYLEFKPSEVDAAVSIFVIRETNLDKYEPYFIKNVQKERVFKFLELIYEHQRSAAVQFVPHNPIEVLDVSCLSYKSDELPTVSSTNSSQENSNFKRVNLNKPSDMD</sequence>
<keyword evidence="1" id="KW-0132">Cell division</keyword>
<dbReference type="Gene3D" id="3.40.50.300">
    <property type="entry name" value="P-loop containing nucleotide triphosphate hydrolases"/>
    <property type="match status" value="1"/>
</dbReference>